<feature type="transmembrane region" description="Helical" evidence="1">
    <location>
        <begin position="221"/>
        <end position="240"/>
    </location>
</feature>
<feature type="transmembrane region" description="Helical" evidence="1">
    <location>
        <begin position="114"/>
        <end position="131"/>
    </location>
</feature>
<organism evidence="2 3">
    <name type="scientific">Alteribacillus persepolensis</name>
    <dbReference type="NCBI Taxonomy" id="568899"/>
    <lineage>
        <taxon>Bacteria</taxon>
        <taxon>Bacillati</taxon>
        <taxon>Bacillota</taxon>
        <taxon>Bacilli</taxon>
        <taxon>Bacillales</taxon>
        <taxon>Bacillaceae</taxon>
        <taxon>Alteribacillus</taxon>
    </lineage>
</organism>
<reference evidence="2 3" key="1">
    <citation type="submission" date="2016-10" db="EMBL/GenBank/DDBJ databases">
        <authorList>
            <person name="de Groot N.N."/>
        </authorList>
    </citation>
    <scope>NUCLEOTIDE SEQUENCE [LARGE SCALE GENOMIC DNA]</scope>
    <source>
        <strain evidence="2 3">DSM 21632</strain>
    </source>
</reference>
<evidence type="ECO:0000313" key="2">
    <source>
        <dbReference type="EMBL" id="SDH50579.1"/>
    </source>
</evidence>
<evidence type="ECO:0000313" key="3">
    <source>
        <dbReference type="Proteomes" id="UP000199163"/>
    </source>
</evidence>
<proteinExistence type="predicted"/>
<dbReference type="EMBL" id="FNDK01000006">
    <property type="protein sequence ID" value="SDH50579.1"/>
    <property type="molecule type" value="Genomic_DNA"/>
</dbReference>
<dbReference type="STRING" id="568899.SAMN05192534_106130"/>
<keyword evidence="1" id="KW-0472">Membrane</keyword>
<sequence length="258" mass="28979">MEWAMNTAALISNDWFFLLLIALVFWSVDKHLSIKLLIIFALSTYTNHFLHHTIPTPSSDAVSSVLPPKDVQIATAFWGFLIPEISDKRYTLLACLLIAALSFTEMQYGGYSVQDVIVAILLGSFFVYLIYRSDWISSVPQPIIFSFTMVIPSALLLLFPEGAYYAGLLLGGGIGYNMELIKNRMQFATVMWKRGITCIIGISGLFVIAYLNIFFAPTTLFSFVHAILIGLWLTLLLPILSVKTGLYRQSHVTKHLMH</sequence>
<accession>A0A1G8CZM1</accession>
<keyword evidence="1" id="KW-1133">Transmembrane helix</keyword>
<evidence type="ECO:0000256" key="1">
    <source>
        <dbReference type="SAM" id="Phobius"/>
    </source>
</evidence>
<dbReference type="RefSeq" id="WP_091272490.1">
    <property type="nucleotide sequence ID" value="NZ_FNDK01000006.1"/>
</dbReference>
<keyword evidence="3" id="KW-1185">Reference proteome</keyword>
<protein>
    <submittedName>
        <fullName evidence="2">Uncharacterized protein</fullName>
    </submittedName>
</protein>
<dbReference type="OrthoDB" id="2839959at2"/>
<feature type="transmembrane region" description="Helical" evidence="1">
    <location>
        <begin position="7"/>
        <end position="26"/>
    </location>
</feature>
<feature type="transmembrane region" description="Helical" evidence="1">
    <location>
        <begin position="195"/>
        <end position="215"/>
    </location>
</feature>
<dbReference type="AlphaFoldDB" id="A0A1G8CZM1"/>
<name>A0A1G8CZM1_9BACI</name>
<gene>
    <name evidence="2" type="ORF">SAMN05192534_106130</name>
</gene>
<dbReference type="Proteomes" id="UP000199163">
    <property type="component" value="Unassembled WGS sequence"/>
</dbReference>
<keyword evidence="1" id="KW-0812">Transmembrane</keyword>